<evidence type="ECO:0000313" key="2">
    <source>
        <dbReference type="Proteomes" id="UP000887458"/>
    </source>
</evidence>
<sequence length="61" mass="7519">MSWLDDIRHVPNRWPKLIDMCVLDNVECYRSKDYIDDYYYYTTQLSLNHPYVDHSSLIYLQ</sequence>
<proteinExistence type="predicted"/>
<dbReference type="EMBL" id="NJHN03000063">
    <property type="protein sequence ID" value="KAH9418507.1"/>
    <property type="molecule type" value="Genomic_DNA"/>
</dbReference>
<organism evidence="1 2">
    <name type="scientific">Dermatophagoides pteronyssinus</name>
    <name type="common">European house dust mite</name>
    <dbReference type="NCBI Taxonomy" id="6956"/>
    <lineage>
        <taxon>Eukaryota</taxon>
        <taxon>Metazoa</taxon>
        <taxon>Ecdysozoa</taxon>
        <taxon>Arthropoda</taxon>
        <taxon>Chelicerata</taxon>
        <taxon>Arachnida</taxon>
        <taxon>Acari</taxon>
        <taxon>Acariformes</taxon>
        <taxon>Sarcoptiformes</taxon>
        <taxon>Astigmata</taxon>
        <taxon>Psoroptidia</taxon>
        <taxon>Analgoidea</taxon>
        <taxon>Pyroglyphidae</taxon>
        <taxon>Dermatophagoidinae</taxon>
        <taxon>Dermatophagoides</taxon>
    </lineage>
</organism>
<name>A0ABQ8J7D7_DERPT</name>
<gene>
    <name evidence="1" type="ORF">DERP_011369</name>
</gene>
<dbReference type="Proteomes" id="UP000887458">
    <property type="component" value="Unassembled WGS sequence"/>
</dbReference>
<reference evidence="1 2" key="1">
    <citation type="journal article" date="2018" name="J. Allergy Clin. Immunol.">
        <title>High-quality assembly of Dermatophagoides pteronyssinus genome and transcriptome reveals a wide range of novel allergens.</title>
        <authorList>
            <person name="Liu X.Y."/>
            <person name="Yang K.Y."/>
            <person name="Wang M.Q."/>
            <person name="Kwok J.S."/>
            <person name="Zeng X."/>
            <person name="Yang Z."/>
            <person name="Xiao X.J."/>
            <person name="Lau C.P."/>
            <person name="Li Y."/>
            <person name="Huang Z.M."/>
            <person name="Ba J.G."/>
            <person name="Yim A.K."/>
            <person name="Ouyang C.Y."/>
            <person name="Ngai S.M."/>
            <person name="Chan T.F."/>
            <person name="Leung E.L."/>
            <person name="Liu L."/>
            <person name="Liu Z.G."/>
            <person name="Tsui S.K."/>
        </authorList>
    </citation>
    <scope>NUCLEOTIDE SEQUENCE [LARGE SCALE GENOMIC DNA]</scope>
    <source>
        <strain evidence="1">Derp</strain>
    </source>
</reference>
<evidence type="ECO:0000313" key="1">
    <source>
        <dbReference type="EMBL" id="KAH9418507.1"/>
    </source>
</evidence>
<reference evidence="1 2" key="2">
    <citation type="journal article" date="2022" name="Mol. Biol. Evol.">
        <title>Comparative Genomics Reveals Insights into the Divergent Evolution of Astigmatic Mites and Household Pest Adaptations.</title>
        <authorList>
            <person name="Xiong Q."/>
            <person name="Wan A.T."/>
            <person name="Liu X."/>
            <person name="Fung C.S."/>
            <person name="Xiao X."/>
            <person name="Malainual N."/>
            <person name="Hou J."/>
            <person name="Wang L."/>
            <person name="Wang M."/>
            <person name="Yang K.Y."/>
            <person name="Cui Y."/>
            <person name="Leung E.L."/>
            <person name="Nong W."/>
            <person name="Shin S.K."/>
            <person name="Au S.W."/>
            <person name="Jeong K.Y."/>
            <person name="Chew F.T."/>
            <person name="Hui J.H."/>
            <person name="Leung T.F."/>
            <person name="Tungtrongchitr A."/>
            <person name="Zhong N."/>
            <person name="Liu Z."/>
            <person name="Tsui S.K."/>
        </authorList>
    </citation>
    <scope>NUCLEOTIDE SEQUENCE [LARGE SCALE GENOMIC DNA]</scope>
    <source>
        <strain evidence="1">Derp</strain>
    </source>
</reference>
<keyword evidence="2" id="KW-1185">Reference proteome</keyword>
<comment type="caution">
    <text evidence="1">The sequence shown here is derived from an EMBL/GenBank/DDBJ whole genome shotgun (WGS) entry which is preliminary data.</text>
</comment>
<protein>
    <submittedName>
        <fullName evidence="1">Uncharacterized protein</fullName>
    </submittedName>
</protein>
<accession>A0ABQ8J7D7</accession>